<name>A0A7W7PI60_STRNE</name>
<evidence type="ECO:0000313" key="2">
    <source>
        <dbReference type="Proteomes" id="UP000556436"/>
    </source>
</evidence>
<reference evidence="1 2" key="1">
    <citation type="submission" date="2020-08" db="EMBL/GenBank/DDBJ databases">
        <title>Genomic Encyclopedia of Type Strains, Phase III (KMG-III): the genomes of soil and plant-associated and newly described type strains.</title>
        <authorList>
            <person name="Whitman W."/>
        </authorList>
    </citation>
    <scope>NUCLEOTIDE SEQUENCE [LARGE SCALE GENOMIC DNA]</scope>
    <source>
        <strain evidence="1 2">CECT 3265</strain>
    </source>
</reference>
<dbReference type="AlphaFoldDB" id="A0A7W7PI60"/>
<organism evidence="1 2">
    <name type="scientific">Streptomyces netropsis</name>
    <name type="common">Streptoverticillium netropsis</name>
    <dbReference type="NCBI Taxonomy" id="55404"/>
    <lineage>
        <taxon>Bacteria</taxon>
        <taxon>Bacillati</taxon>
        <taxon>Actinomycetota</taxon>
        <taxon>Actinomycetes</taxon>
        <taxon>Kitasatosporales</taxon>
        <taxon>Streptomycetaceae</taxon>
        <taxon>Streptomyces</taxon>
    </lineage>
</organism>
<dbReference type="Proteomes" id="UP000556436">
    <property type="component" value="Unassembled WGS sequence"/>
</dbReference>
<keyword evidence="2" id="KW-1185">Reference proteome</keyword>
<evidence type="ECO:0000313" key="1">
    <source>
        <dbReference type="EMBL" id="MBB4890702.1"/>
    </source>
</evidence>
<gene>
    <name evidence="1" type="ORF">FHS38_006792</name>
</gene>
<dbReference type="EMBL" id="JACHJG010000023">
    <property type="protein sequence ID" value="MBB4890702.1"/>
    <property type="molecule type" value="Genomic_DNA"/>
</dbReference>
<accession>A0A7W7PI60</accession>
<comment type="caution">
    <text evidence="1">The sequence shown here is derived from an EMBL/GenBank/DDBJ whole genome shotgun (WGS) entry which is preliminary data.</text>
</comment>
<proteinExistence type="predicted"/>
<sequence>MTFIIGAAPGMKKYTADEAMPKVGNSCISMPS</sequence>
<protein>
    <submittedName>
        <fullName evidence="1">Uncharacterized protein</fullName>
    </submittedName>
</protein>